<comment type="similarity">
    <text evidence="2">Belongs to the MreD family.</text>
</comment>
<name>A0ABM8I3I5_9FIRM</name>
<feature type="transmembrane region" description="Helical" evidence="8">
    <location>
        <begin position="100"/>
        <end position="121"/>
    </location>
</feature>
<feature type="transmembrane region" description="Helical" evidence="8">
    <location>
        <begin position="127"/>
        <end position="150"/>
    </location>
</feature>
<keyword evidence="5" id="KW-0133">Cell shape</keyword>
<evidence type="ECO:0000256" key="3">
    <source>
        <dbReference type="ARBA" id="ARBA00022475"/>
    </source>
</evidence>
<dbReference type="RefSeq" id="WP_230106160.1">
    <property type="nucleotide sequence ID" value="NZ_AP024845.1"/>
</dbReference>
<evidence type="ECO:0000256" key="5">
    <source>
        <dbReference type="ARBA" id="ARBA00022960"/>
    </source>
</evidence>
<dbReference type="InterPro" id="IPR017225">
    <property type="entry name" value="Cell_shape_determin_MreD_prd"/>
</dbReference>
<keyword evidence="10" id="KW-1185">Reference proteome</keyword>
<evidence type="ECO:0000256" key="2">
    <source>
        <dbReference type="ARBA" id="ARBA00007776"/>
    </source>
</evidence>
<gene>
    <name evidence="9" type="ORF">Lac1_17270</name>
</gene>
<evidence type="ECO:0000256" key="8">
    <source>
        <dbReference type="SAM" id="Phobius"/>
    </source>
</evidence>
<dbReference type="EMBL" id="AP027742">
    <property type="protein sequence ID" value="BDZ77544.1"/>
    <property type="molecule type" value="Genomic_DNA"/>
</dbReference>
<evidence type="ECO:0000256" key="1">
    <source>
        <dbReference type="ARBA" id="ARBA00004651"/>
    </source>
</evidence>
<evidence type="ECO:0008006" key="11">
    <source>
        <dbReference type="Google" id="ProtNLM"/>
    </source>
</evidence>
<evidence type="ECO:0000313" key="10">
    <source>
        <dbReference type="Proteomes" id="UP001305815"/>
    </source>
</evidence>
<evidence type="ECO:0000256" key="6">
    <source>
        <dbReference type="ARBA" id="ARBA00022989"/>
    </source>
</evidence>
<dbReference type="NCBIfam" id="TIGR03426">
    <property type="entry name" value="shape_MreD"/>
    <property type="match status" value="1"/>
</dbReference>
<dbReference type="Proteomes" id="UP001305815">
    <property type="component" value="Chromosome"/>
</dbReference>
<proteinExistence type="inferred from homology"/>
<organism evidence="9 10">
    <name type="scientific">Claveliimonas bilis</name>
    <dbReference type="NCBI Taxonomy" id="3028070"/>
    <lineage>
        <taxon>Bacteria</taxon>
        <taxon>Bacillati</taxon>
        <taxon>Bacillota</taxon>
        <taxon>Clostridia</taxon>
        <taxon>Lachnospirales</taxon>
        <taxon>Lachnospiraceae</taxon>
        <taxon>Claveliimonas</taxon>
    </lineage>
</organism>
<protein>
    <recommendedName>
        <fullName evidence="11">Rod shape-determining protein MreD</fullName>
    </recommendedName>
</protein>
<dbReference type="InterPro" id="IPR007227">
    <property type="entry name" value="Cell_shape_determining_MreD"/>
</dbReference>
<reference evidence="10" key="1">
    <citation type="journal article" date="2023" name="Int. J. Syst. Evol. Microbiol.">
        <title>Claveliimonas bilis gen. nov., sp. nov., deoxycholic acid-producing bacteria isolated from human faeces, and reclassification of Sellimonas monacensis Zenner et al. 2021 as Claveliimonas monacensis comb. nov.</title>
        <authorList>
            <person name="Hisatomi A."/>
            <person name="Kastawa N.W.E.P.G."/>
            <person name="Song I."/>
            <person name="Ohkuma M."/>
            <person name="Fukiya S."/>
            <person name="Sakamoto M."/>
        </authorList>
    </citation>
    <scope>NUCLEOTIDE SEQUENCE [LARGE SCALE GENOMIC DNA]</scope>
    <source>
        <strain evidence="10">12BBH14</strain>
    </source>
</reference>
<evidence type="ECO:0000256" key="7">
    <source>
        <dbReference type="ARBA" id="ARBA00023136"/>
    </source>
</evidence>
<dbReference type="Gene3D" id="1.10.1760.20">
    <property type="match status" value="1"/>
</dbReference>
<dbReference type="PIRSF" id="PIRSF037497">
    <property type="entry name" value="MreD_Clostridium/Treponema_prd"/>
    <property type="match status" value="1"/>
</dbReference>
<keyword evidence="4 8" id="KW-0812">Transmembrane</keyword>
<sequence length="172" mass="19904">MKRKVITFCIIIICFLLQSTVFAELTFASIRPNLMIILTSALGFMRGKKTGMAVGFFSGILMDVFWGETLGFYALILTVIGYLNGSFKRLFYDEDIKLPLVLIAGSELVYGLVIYICFFMMQGDFHFFYYLIHLIMPELVYTILVTIVLYQILLYMNRKLEEEEQRSASKFV</sequence>
<feature type="transmembrane region" description="Helical" evidence="8">
    <location>
        <begin position="52"/>
        <end position="80"/>
    </location>
</feature>
<keyword evidence="7 8" id="KW-0472">Membrane</keyword>
<keyword evidence="6 8" id="KW-1133">Transmembrane helix</keyword>
<evidence type="ECO:0000256" key="4">
    <source>
        <dbReference type="ARBA" id="ARBA00022692"/>
    </source>
</evidence>
<evidence type="ECO:0000313" key="9">
    <source>
        <dbReference type="EMBL" id="BDZ77544.1"/>
    </source>
</evidence>
<dbReference type="Pfam" id="PF04093">
    <property type="entry name" value="MreD"/>
    <property type="match status" value="1"/>
</dbReference>
<comment type="subcellular location">
    <subcellularLocation>
        <location evidence="1">Cell membrane</location>
        <topology evidence="1">Multi-pass membrane protein</topology>
    </subcellularLocation>
</comment>
<keyword evidence="3" id="KW-1003">Cell membrane</keyword>
<accession>A0ABM8I3I5</accession>